<organism evidence="2">
    <name type="scientific">marine metagenome</name>
    <dbReference type="NCBI Taxonomy" id="408172"/>
    <lineage>
        <taxon>unclassified sequences</taxon>
        <taxon>metagenomes</taxon>
        <taxon>ecological metagenomes</taxon>
    </lineage>
</organism>
<sequence>MAWYMESLDDLRDLYFRIKEKKITIERVSDHGHAIGIYIRDPDGNGIESSYEMPAEQWGHDPNKYFDGWYPKRPFVRPLGRGNSRGRDGRYLTIS</sequence>
<gene>
    <name evidence="2" type="ORF">METZ01_LOCUS3849</name>
</gene>
<feature type="domain" description="VOC" evidence="1">
    <location>
        <begin position="1"/>
        <end position="52"/>
    </location>
</feature>
<reference evidence="2" key="1">
    <citation type="submission" date="2018-05" db="EMBL/GenBank/DDBJ databases">
        <authorList>
            <person name="Lanie J.A."/>
            <person name="Ng W.-L."/>
            <person name="Kazmierczak K.M."/>
            <person name="Andrzejewski T.M."/>
            <person name="Davidsen T.M."/>
            <person name="Wayne K.J."/>
            <person name="Tettelin H."/>
            <person name="Glass J.I."/>
            <person name="Rusch D."/>
            <person name="Podicherti R."/>
            <person name="Tsui H.-C.T."/>
            <person name="Winkler M.E."/>
        </authorList>
    </citation>
    <scope>NUCLEOTIDE SEQUENCE</scope>
</reference>
<dbReference type="Gene3D" id="3.10.180.10">
    <property type="entry name" value="2,3-Dihydroxybiphenyl 1,2-Dioxygenase, domain 1"/>
    <property type="match status" value="1"/>
</dbReference>
<dbReference type="EMBL" id="UINC01000199">
    <property type="protein sequence ID" value="SUZ50995.1"/>
    <property type="molecule type" value="Genomic_DNA"/>
</dbReference>
<protein>
    <recommendedName>
        <fullName evidence="1">VOC domain-containing protein</fullName>
    </recommendedName>
</protein>
<name>A0A381N909_9ZZZZ</name>
<dbReference type="PROSITE" id="PS51819">
    <property type="entry name" value="VOC"/>
    <property type="match status" value="1"/>
</dbReference>
<proteinExistence type="predicted"/>
<accession>A0A381N909</accession>
<evidence type="ECO:0000313" key="2">
    <source>
        <dbReference type="EMBL" id="SUZ50995.1"/>
    </source>
</evidence>
<dbReference type="InterPro" id="IPR037523">
    <property type="entry name" value="VOC_core"/>
</dbReference>
<dbReference type="InterPro" id="IPR029068">
    <property type="entry name" value="Glyas_Bleomycin-R_OHBP_Dase"/>
</dbReference>
<dbReference type="SUPFAM" id="SSF54593">
    <property type="entry name" value="Glyoxalase/Bleomycin resistance protein/Dihydroxybiphenyl dioxygenase"/>
    <property type="match status" value="1"/>
</dbReference>
<evidence type="ECO:0000259" key="1">
    <source>
        <dbReference type="PROSITE" id="PS51819"/>
    </source>
</evidence>
<dbReference type="AlphaFoldDB" id="A0A381N909"/>